<dbReference type="Proteomes" id="UP000887574">
    <property type="component" value="Unplaced"/>
</dbReference>
<evidence type="ECO:0000313" key="2">
    <source>
        <dbReference type="WBParaSite" id="jg19284"/>
    </source>
</evidence>
<organism evidence="1 2">
    <name type="scientific">Ditylenchus dipsaci</name>
    <dbReference type="NCBI Taxonomy" id="166011"/>
    <lineage>
        <taxon>Eukaryota</taxon>
        <taxon>Metazoa</taxon>
        <taxon>Ecdysozoa</taxon>
        <taxon>Nematoda</taxon>
        <taxon>Chromadorea</taxon>
        <taxon>Rhabditida</taxon>
        <taxon>Tylenchina</taxon>
        <taxon>Tylenchomorpha</taxon>
        <taxon>Sphaerularioidea</taxon>
        <taxon>Anguinidae</taxon>
        <taxon>Anguininae</taxon>
        <taxon>Ditylenchus</taxon>
    </lineage>
</organism>
<dbReference type="AlphaFoldDB" id="A0A915DGH1"/>
<keyword evidence="1" id="KW-1185">Reference proteome</keyword>
<dbReference type="WBParaSite" id="jg19284">
    <property type="protein sequence ID" value="jg19284"/>
    <property type="gene ID" value="jg19284"/>
</dbReference>
<accession>A0A915DGH1</accession>
<evidence type="ECO:0000313" key="1">
    <source>
        <dbReference type="Proteomes" id="UP000887574"/>
    </source>
</evidence>
<sequence length="114" mass="12858">MLDSCRKLVVTSAIGPAKRRLTQEQENDNLPQALMLQSLKRLQRVHPRLTTQKPIILTIKISPPQEYSELGLLQPLNECSLQFSCRPALSRALCFCPTVNCSENCCLVLDDILH</sequence>
<reference evidence="2" key="1">
    <citation type="submission" date="2022-11" db="UniProtKB">
        <authorList>
            <consortium name="WormBaseParasite"/>
        </authorList>
    </citation>
    <scope>IDENTIFICATION</scope>
</reference>
<proteinExistence type="predicted"/>
<protein>
    <submittedName>
        <fullName evidence="2">Uncharacterized protein</fullName>
    </submittedName>
</protein>
<name>A0A915DGH1_9BILA</name>